<feature type="compositionally biased region" description="Acidic residues" evidence="1">
    <location>
        <begin position="104"/>
        <end position="126"/>
    </location>
</feature>
<evidence type="ECO:0000313" key="2">
    <source>
        <dbReference type="EMBL" id="GMI19362.1"/>
    </source>
</evidence>
<feature type="region of interest" description="Disordered" evidence="1">
    <location>
        <begin position="83"/>
        <end position="134"/>
    </location>
</feature>
<keyword evidence="3" id="KW-1185">Reference proteome</keyword>
<sequence length="186" mass="19760">MLMKEPLKDLPEEVEVNDDIELMQRVRRATRTVSDLFHLPKGLGHAYDHSDLQTVIEERNIVLGRHTSRGGVAKRVSRIFLGGKAASPKPGGPKKSFGEGLDMLSEEDEDEDQGGEDEEEGGETGGEEIRVATGAGEGFVGSLMSIGELLGLGGGGSQGGRHEAMSTDSEGGMSGKSMDGRWSTGF</sequence>
<organism evidence="2 3">
    <name type="scientific">Triparma columacea</name>
    <dbReference type="NCBI Taxonomy" id="722753"/>
    <lineage>
        <taxon>Eukaryota</taxon>
        <taxon>Sar</taxon>
        <taxon>Stramenopiles</taxon>
        <taxon>Ochrophyta</taxon>
        <taxon>Bolidophyceae</taxon>
        <taxon>Parmales</taxon>
        <taxon>Triparmaceae</taxon>
        <taxon>Triparma</taxon>
    </lineage>
</organism>
<evidence type="ECO:0000313" key="3">
    <source>
        <dbReference type="Proteomes" id="UP001165065"/>
    </source>
</evidence>
<evidence type="ECO:0000256" key="1">
    <source>
        <dbReference type="SAM" id="MobiDB-lite"/>
    </source>
</evidence>
<feature type="compositionally biased region" description="Gly residues" evidence="1">
    <location>
        <begin position="150"/>
        <end position="159"/>
    </location>
</feature>
<gene>
    <name evidence="2" type="ORF">TrCOL_g7634</name>
</gene>
<dbReference type="AlphaFoldDB" id="A0A9W7FTI5"/>
<feature type="region of interest" description="Disordered" evidence="1">
    <location>
        <begin position="150"/>
        <end position="186"/>
    </location>
</feature>
<dbReference type="EMBL" id="BRYA01000491">
    <property type="protein sequence ID" value="GMI19362.1"/>
    <property type="molecule type" value="Genomic_DNA"/>
</dbReference>
<feature type="compositionally biased region" description="Low complexity" evidence="1">
    <location>
        <begin position="83"/>
        <end position="95"/>
    </location>
</feature>
<reference evidence="3" key="1">
    <citation type="journal article" date="2023" name="Commun. Biol.">
        <title>Genome analysis of Parmales, the sister group of diatoms, reveals the evolutionary specialization of diatoms from phago-mixotrophs to photoautotrophs.</title>
        <authorList>
            <person name="Ban H."/>
            <person name="Sato S."/>
            <person name="Yoshikawa S."/>
            <person name="Yamada K."/>
            <person name="Nakamura Y."/>
            <person name="Ichinomiya M."/>
            <person name="Sato N."/>
            <person name="Blanc-Mathieu R."/>
            <person name="Endo H."/>
            <person name="Kuwata A."/>
            <person name="Ogata H."/>
        </authorList>
    </citation>
    <scope>NUCLEOTIDE SEQUENCE [LARGE SCALE GENOMIC DNA]</scope>
</reference>
<protein>
    <submittedName>
        <fullName evidence="2">Uncharacterized protein</fullName>
    </submittedName>
</protein>
<comment type="caution">
    <text evidence="2">The sequence shown here is derived from an EMBL/GenBank/DDBJ whole genome shotgun (WGS) entry which is preliminary data.</text>
</comment>
<name>A0A9W7FTI5_9STRA</name>
<dbReference type="Proteomes" id="UP001165065">
    <property type="component" value="Unassembled WGS sequence"/>
</dbReference>
<proteinExistence type="predicted"/>
<accession>A0A9W7FTI5</accession>